<evidence type="ECO:0000313" key="2">
    <source>
        <dbReference type="EMBL" id="TDQ04571.1"/>
    </source>
</evidence>
<accession>A0A4R6SL39</accession>
<proteinExistence type="predicted"/>
<evidence type="ECO:0000313" key="3">
    <source>
        <dbReference type="Proteomes" id="UP000295444"/>
    </source>
</evidence>
<name>A0A4R6SL39_LABRH</name>
<comment type="caution">
    <text evidence="2">The sequence shown here is derived from an EMBL/GenBank/DDBJ whole genome shotgun (WGS) entry which is preliminary data.</text>
</comment>
<keyword evidence="3" id="KW-1185">Reference proteome</keyword>
<evidence type="ECO:0000259" key="1">
    <source>
        <dbReference type="Pfam" id="PF14062"/>
    </source>
</evidence>
<dbReference type="Proteomes" id="UP000295444">
    <property type="component" value="Unassembled WGS sequence"/>
</dbReference>
<protein>
    <submittedName>
        <fullName evidence="2">Uncharacterized protein DUF4253</fullName>
    </submittedName>
</protein>
<dbReference type="AlphaFoldDB" id="A0A4R6SL39"/>
<sequence>MTVVAPAVPAVDLPSGRRHGRLWVSDAPVTDPWLYPACVSRFERTGQWPVLIPVDTRFSSPEARRVLVDWVLADWAVPHPREAEPPRYETDPLADAANTGSVLTGAGGRHGLHRLGLAEVDDPADIPGLLGWGPGGAGAVLRSWQSRFGARLVVLGTQTMVLSVARPPTTMAQAERVAAEHKVFKSETANKRSYASSLVRARRWRLRYA</sequence>
<dbReference type="InterPro" id="IPR025349">
    <property type="entry name" value="DUF4253"/>
</dbReference>
<gene>
    <name evidence="2" type="ORF">EV186_101523</name>
</gene>
<feature type="domain" description="DUF4253" evidence="1">
    <location>
        <begin position="114"/>
        <end position="206"/>
    </location>
</feature>
<organism evidence="2 3">
    <name type="scientific">Labedaea rhizosphaerae</name>
    <dbReference type="NCBI Taxonomy" id="598644"/>
    <lineage>
        <taxon>Bacteria</taxon>
        <taxon>Bacillati</taxon>
        <taxon>Actinomycetota</taxon>
        <taxon>Actinomycetes</taxon>
        <taxon>Pseudonocardiales</taxon>
        <taxon>Pseudonocardiaceae</taxon>
        <taxon>Labedaea</taxon>
    </lineage>
</organism>
<reference evidence="2 3" key="1">
    <citation type="submission" date="2019-03" db="EMBL/GenBank/DDBJ databases">
        <title>Genomic Encyclopedia of Type Strains, Phase IV (KMG-IV): sequencing the most valuable type-strain genomes for metagenomic binning, comparative biology and taxonomic classification.</title>
        <authorList>
            <person name="Goeker M."/>
        </authorList>
    </citation>
    <scope>NUCLEOTIDE SEQUENCE [LARGE SCALE GENOMIC DNA]</scope>
    <source>
        <strain evidence="2 3">DSM 45361</strain>
    </source>
</reference>
<dbReference type="OrthoDB" id="7839592at2"/>
<dbReference type="Pfam" id="PF14062">
    <property type="entry name" value="DUF4253"/>
    <property type="match status" value="1"/>
</dbReference>
<dbReference type="EMBL" id="SNXZ01000001">
    <property type="protein sequence ID" value="TDQ04571.1"/>
    <property type="molecule type" value="Genomic_DNA"/>
</dbReference>